<reference evidence="7 8" key="1">
    <citation type="submission" date="2015-01" db="EMBL/GenBank/DDBJ databases">
        <title>The Genome Sequence of Ochroconis gallopava CBS43764.</title>
        <authorList>
            <consortium name="The Broad Institute Genomics Platform"/>
            <person name="Cuomo C."/>
            <person name="de Hoog S."/>
            <person name="Gorbushina A."/>
            <person name="Stielow B."/>
            <person name="Teixiera M."/>
            <person name="Abouelleil A."/>
            <person name="Chapman S.B."/>
            <person name="Priest M."/>
            <person name="Young S.K."/>
            <person name="Wortman J."/>
            <person name="Nusbaum C."/>
            <person name="Birren B."/>
        </authorList>
    </citation>
    <scope>NUCLEOTIDE SEQUENCE [LARGE SCALE GENOMIC DNA]</scope>
    <source>
        <strain evidence="7 8">CBS 43764</strain>
    </source>
</reference>
<evidence type="ECO:0000256" key="1">
    <source>
        <dbReference type="ARBA" id="ARBA00004141"/>
    </source>
</evidence>
<dbReference type="GO" id="GO:0022857">
    <property type="term" value="F:transmembrane transporter activity"/>
    <property type="evidence" value="ECO:0007669"/>
    <property type="project" value="InterPro"/>
</dbReference>
<feature type="domain" description="Major facilitator superfamily (MFS) profile" evidence="6">
    <location>
        <begin position="44"/>
        <end position="493"/>
    </location>
</feature>
<name>A0A0D2B6X4_9PEZI</name>
<feature type="transmembrane region" description="Helical" evidence="5">
    <location>
        <begin position="341"/>
        <end position="362"/>
    </location>
</feature>
<feature type="transmembrane region" description="Helical" evidence="5">
    <location>
        <begin position="369"/>
        <end position="388"/>
    </location>
</feature>
<feature type="transmembrane region" description="Helical" evidence="5">
    <location>
        <begin position="394"/>
        <end position="419"/>
    </location>
</feature>
<feature type="transmembrane region" description="Helical" evidence="5">
    <location>
        <begin position="172"/>
        <end position="193"/>
    </location>
</feature>
<dbReference type="PANTHER" id="PTHR42718:SF36">
    <property type="entry name" value="MULTIDRUG TRANSPORTER, PUTATIVE (AFU_ORTHOLOGUE AFUA_4G13820)-RELATED"/>
    <property type="match status" value="1"/>
</dbReference>
<keyword evidence="2 5" id="KW-0812">Transmembrane</keyword>
<dbReference type="SUPFAM" id="SSF103473">
    <property type="entry name" value="MFS general substrate transporter"/>
    <property type="match status" value="1"/>
</dbReference>
<dbReference type="InParanoid" id="A0A0D2B6X4"/>
<sequence length="510" mass="55529">MSTSPPRPTNKPAICVEESIEARLNRLGRQRPSKFKSAWSELGFCYSVAMSQALTEYFVSGFNVVLPTIAKDLNIPPATQTWPANAFSLVIACFLLVFGRVADMYGGYVVYVGGVSWLTIWALIAGFAQNEIMIDLARAIGGLGPAAYLPSSLMLLGSIYRPGPRKNIIFSVYGACAPLGFFVGIFFAGVTAQYTTWRWYFFIGAIISAATAAISFWAIPSDWSVRKNMDVKMDWWGAVLISAGLILIVFAITDSADAPKGWSTPYIYATMIAGILCLIVALYVEGWVAEQPLLPFDLFCVKYMKPLCIALIFQYGVLGNYLLYATFYMTDVMGGTPMQLVVWYTPLAAGGCIIATVGGFFLHKIPGTVLILIAGASYVVSALLFAIIPVDANYWAYIFTSCLCCTIGIDITFSVTNIFITTSMPLKRQGLAGALINSLLQLGIALFLGFGALISKETEDQGVRQSYKNVFWFAAACGGVALLIMAAFVRLREAKSDYTADELATMEDSH</sequence>
<keyword evidence="8" id="KW-1185">Reference proteome</keyword>
<dbReference type="PROSITE" id="PS50850">
    <property type="entry name" value="MFS"/>
    <property type="match status" value="1"/>
</dbReference>
<dbReference type="InterPro" id="IPR020846">
    <property type="entry name" value="MFS_dom"/>
</dbReference>
<organism evidence="7 8">
    <name type="scientific">Verruconis gallopava</name>
    <dbReference type="NCBI Taxonomy" id="253628"/>
    <lineage>
        <taxon>Eukaryota</taxon>
        <taxon>Fungi</taxon>
        <taxon>Dikarya</taxon>
        <taxon>Ascomycota</taxon>
        <taxon>Pezizomycotina</taxon>
        <taxon>Dothideomycetes</taxon>
        <taxon>Pleosporomycetidae</taxon>
        <taxon>Venturiales</taxon>
        <taxon>Sympoventuriaceae</taxon>
        <taxon>Verruconis</taxon>
    </lineage>
</organism>
<keyword evidence="4 5" id="KW-0472">Membrane</keyword>
<dbReference type="AlphaFoldDB" id="A0A0D2B6X4"/>
<evidence type="ECO:0000259" key="6">
    <source>
        <dbReference type="PROSITE" id="PS50850"/>
    </source>
</evidence>
<feature type="transmembrane region" description="Helical" evidence="5">
    <location>
        <begin position="199"/>
        <end position="219"/>
    </location>
</feature>
<evidence type="ECO:0000313" key="7">
    <source>
        <dbReference type="EMBL" id="KIW06964.1"/>
    </source>
</evidence>
<accession>A0A0D2B6X4</accession>
<feature type="transmembrane region" description="Helical" evidence="5">
    <location>
        <begin position="307"/>
        <end position="329"/>
    </location>
</feature>
<dbReference type="HOGENOM" id="CLU_000960_27_2_1"/>
<evidence type="ECO:0000313" key="8">
    <source>
        <dbReference type="Proteomes" id="UP000053259"/>
    </source>
</evidence>
<feature type="transmembrane region" description="Helical" evidence="5">
    <location>
        <begin position="82"/>
        <end position="101"/>
    </location>
</feature>
<evidence type="ECO:0000256" key="4">
    <source>
        <dbReference type="ARBA" id="ARBA00023136"/>
    </source>
</evidence>
<feature type="transmembrane region" description="Helical" evidence="5">
    <location>
        <begin position="140"/>
        <end position="160"/>
    </location>
</feature>
<dbReference type="InterPro" id="IPR011701">
    <property type="entry name" value="MFS"/>
</dbReference>
<feature type="transmembrane region" description="Helical" evidence="5">
    <location>
        <begin position="431"/>
        <end position="450"/>
    </location>
</feature>
<dbReference type="GO" id="GO:0016020">
    <property type="term" value="C:membrane"/>
    <property type="evidence" value="ECO:0007669"/>
    <property type="project" value="UniProtKB-SubCell"/>
</dbReference>
<gene>
    <name evidence="7" type="ORF">PV09_02623</name>
</gene>
<dbReference type="RefSeq" id="XP_016216833.1">
    <property type="nucleotide sequence ID" value="XM_016355697.1"/>
</dbReference>
<dbReference type="InterPro" id="IPR036259">
    <property type="entry name" value="MFS_trans_sf"/>
</dbReference>
<dbReference type="OrthoDB" id="2130629at2759"/>
<proteinExistence type="predicted"/>
<dbReference type="GeneID" id="27310596"/>
<comment type="subcellular location">
    <subcellularLocation>
        <location evidence="1">Membrane</location>
        <topology evidence="1">Multi-pass membrane protein</topology>
    </subcellularLocation>
</comment>
<protein>
    <recommendedName>
        <fullName evidence="6">Major facilitator superfamily (MFS) profile domain-containing protein</fullName>
    </recommendedName>
</protein>
<evidence type="ECO:0000256" key="5">
    <source>
        <dbReference type="SAM" id="Phobius"/>
    </source>
</evidence>
<feature type="transmembrane region" description="Helical" evidence="5">
    <location>
        <begin position="108"/>
        <end position="128"/>
    </location>
</feature>
<feature type="transmembrane region" description="Helical" evidence="5">
    <location>
        <begin position="235"/>
        <end position="253"/>
    </location>
</feature>
<evidence type="ECO:0000256" key="2">
    <source>
        <dbReference type="ARBA" id="ARBA00022692"/>
    </source>
</evidence>
<dbReference type="Proteomes" id="UP000053259">
    <property type="component" value="Unassembled WGS sequence"/>
</dbReference>
<dbReference type="PANTHER" id="PTHR42718">
    <property type="entry name" value="MAJOR FACILITATOR SUPERFAMILY MULTIDRUG TRANSPORTER MFSC"/>
    <property type="match status" value="1"/>
</dbReference>
<dbReference type="EMBL" id="KN847534">
    <property type="protein sequence ID" value="KIW06964.1"/>
    <property type="molecule type" value="Genomic_DNA"/>
</dbReference>
<evidence type="ECO:0000256" key="3">
    <source>
        <dbReference type="ARBA" id="ARBA00022989"/>
    </source>
</evidence>
<feature type="transmembrane region" description="Helical" evidence="5">
    <location>
        <begin position="265"/>
        <end position="286"/>
    </location>
</feature>
<feature type="transmembrane region" description="Helical" evidence="5">
    <location>
        <begin position="470"/>
        <end position="489"/>
    </location>
</feature>
<keyword evidence="3 5" id="KW-1133">Transmembrane helix</keyword>
<dbReference type="VEuPathDB" id="FungiDB:PV09_02623"/>
<dbReference type="Gene3D" id="1.20.1720.10">
    <property type="entry name" value="Multidrug resistance protein D"/>
    <property type="match status" value="1"/>
</dbReference>
<dbReference type="Gene3D" id="1.20.1250.20">
    <property type="entry name" value="MFS general substrate transporter like domains"/>
    <property type="match status" value="1"/>
</dbReference>
<dbReference type="Pfam" id="PF07690">
    <property type="entry name" value="MFS_1"/>
    <property type="match status" value="1"/>
</dbReference>